<dbReference type="PROSITE" id="PS51257">
    <property type="entry name" value="PROKAR_LIPOPROTEIN"/>
    <property type="match status" value="1"/>
</dbReference>
<dbReference type="EMBL" id="FOYW01000001">
    <property type="protein sequence ID" value="SFR44260.1"/>
    <property type="molecule type" value="Genomic_DNA"/>
</dbReference>
<evidence type="ECO:0000256" key="1">
    <source>
        <dbReference type="SAM" id="SignalP"/>
    </source>
</evidence>
<feature type="chain" id="PRO_5011561693" description="DUF5666 domain-containing protein" evidence="1">
    <location>
        <begin position="23"/>
        <end position="454"/>
    </location>
</feature>
<evidence type="ECO:0000313" key="3">
    <source>
        <dbReference type="EMBL" id="SFR44260.1"/>
    </source>
</evidence>
<dbReference type="InterPro" id="IPR043724">
    <property type="entry name" value="DUF5666"/>
</dbReference>
<feature type="domain" description="DUF5666" evidence="2">
    <location>
        <begin position="172"/>
        <end position="230"/>
    </location>
</feature>
<accession>A0A1I6GPZ3</accession>
<feature type="domain" description="DUF5666" evidence="2">
    <location>
        <begin position="102"/>
        <end position="162"/>
    </location>
</feature>
<organism evidence="3 4">
    <name type="scientific">Marinobacter daqiaonensis</name>
    <dbReference type="NCBI Taxonomy" id="650891"/>
    <lineage>
        <taxon>Bacteria</taxon>
        <taxon>Pseudomonadati</taxon>
        <taxon>Pseudomonadota</taxon>
        <taxon>Gammaproteobacteria</taxon>
        <taxon>Pseudomonadales</taxon>
        <taxon>Marinobacteraceae</taxon>
        <taxon>Marinobacter</taxon>
    </lineage>
</organism>
<proteinExistence type="predicted"/>
<feature type="signal peptide" evidence="1">
    <location>
        <begin position="1"/>
        <end position="22"/>
    </location>
</feature>
<feature type="domain" description="DUF5666" evidence="2">
    <location>
        <begin position="40"/>
        <end position="94"/>
    </location>
</feature>
<reference evidence="3 4" key="1">
    <citation type="submission" date="2016-10" db="EMBL/GenBank/DDBJ databases">
        <authorList>
            <person name="de Groot N.N."/>
        </authorList>
    </citation>
    <scope>NUCLEOTIDE SEQUENCE [LARGE SCALE GENOMIC DNA]</scope>
    <source>
        <strain evidence="3 4">CGMCC 1.9167</strain>
    </source>
</reference>
<dbReference type="Proteomes" id="UP000198644">
    <property type="component" value="Unassembled WGS sequence"/>
</dbReference>
<protein>
    <recommendedName>
        <fullName evidence="2">DUF5666 domain-containing protein</fullName>
    </recommendedName>
</protein>
<dbReference type="RefSeq" id="WP_092008586.1">
    <property type="nucleotide sequence ID" value="NZ_FOYW01000001.1"/>
</dbReference>
<keyword evidence="4" id="KW-1185">Reference proteome</keyword>
<feature type="domain" description="DUF5666" evidence="2">
    <location>
        <begin position="317"/>
        <end position="381"/>
    </location>
</feature>
<sequence>MTPQLIKGLSVAALAAAISACGSGTESTSATTSQTTVGPISGFGSVIVNGVHYDVEGANVTSDGMSITEADLKVGMIVRIKGQTNGDGTGTATSLSFDDDLEGPVSSVDLTNKLFVVLGQTVIVNADTVFDDITFDTLTAGTVVEVSGFFDTTGNLRASLVEKSDSTEYEVKGHIADLDTATETFLLGGLTVSYSGAVLEDIAALADGLFVEVKTSQSLQNGVLVADEIEGEEEGVDAEEGEAVEIVGIITNFNPEGFVVNGQQVRIVAGTEFEEGSATSLANDVRIEVEGRVDANGVLFAEEISFEQESEIEVEATLDAVGASSITVLGQEFKVTDRTFLKDDSSLDDKYLSLEKLLSGQWVEVNAYQGSDGSLVATSIERGDAEEGESASLGGPVEESAQPNFKMIGITVTTDTDTSFESEGAFPQVGELAEAEGSLTADGVFRAESVELEN</sequence>
<dbReference type="AlphaFoldDB" id="A0A1I6GPZ3"/>
<dbReference type="OrthoDB" id="5622949at2"/>
<evidence type="ECO:0000313" key="4">
    <source>
        <dbReference type="Proteomes" id="UP000198644"/>
    </source>
</evidence>
<feature type="domain" description="DUF5666" evidence="2">
    <location>
        <begin position="248"/>
        <end position="304"/>
    </location>
</feature>
<dbReference type="Pfam" id="PF18914">
    <property type="entry name" value="DUF5666"/>
    <property type="match status" value="6"/>
</dbReference>
<gene>
    <name evidence="3" type="ORF">SAMN05216203_0359</name>
</gene>
<feature type="domain" description="DUF5666" evidence="2">
    <location>
        <begin position="395"/>
        <end position="451"/>
    </location>
</feature>
<keyword evidence="1" id="KW-0732">Signal</keyword>
<evidence type="ECO:0000259" key="2">
    <source>
        <dbReference type="Pfam" id="PF18914"/>
    </source>
</evidence>
<dbReference type="STRING" id="650891.SAMN05216203_0359"/>
<name>A0A1I6GPZ3_9GAMM</name>